<organism evidence="1 2">
    <name type="scientific">Mesoplasma florum</name>
    <name type="common">Acholeplasma florum</name>
    <dbReference type="NCBI Taxonomy" id="2151"/>
    <lineage>
        <taxon>Bacteria</taxon>
        <taxon>Bacillati</taxon>
        <taxon>Mycoplasmatota</taxon>
        <taxon>Mollicutes</taxon>
        <taxon>Entomoplasmatales</taxon>
        <taxon>Entomoplasmataceae</taxon>
        <taxon>Mesoplasma</taxon>
    </lineage>
</organism>
<sequence>MSRKINTWGGGNRTNLNGLAFEQKINLVDSFENSNIFNLVINKKGYKEVFLKKNNKFVGFVGIKSKLYKVLEDKFPNETFLVEGISKLQPDGFFLNCINKTLYIIENKYQNGSGSVDEKIQTGVFKKIYYMTLMRETDYKVQYMYVLNYWFSKKNYDFVKKYLVDNNIKVFMENLPIEELGL</sequence>
<dbReference type="EMBL" id="CP022432">
    <property type="protein sequence ID" value="AVN65721.1"/>
    <property type="molecule type" value="Genomic_DNA"/>
</dbReference>
<gene>
    <name evidence="1" type="ORF">MflW12_3160</name>
</gene>
<reference evidence="1 2" key="1">
    <citation type="submission" date="2017-07" db="EMBL/GenBank/DDBJ databases">
        <title>Comparative genomic analysis of Mesoplasma florum.</title>
        <authorList>
            <person name="Baby V."/>
            <person name="Lachance J.-C."/>
            <person name="Gagnon J."/>
            <person name="Lucier J.-F."/>
            <person name="Matteau D."/>
            <person name="Knight T.F."/>
            <person name="Rodrigue S."/>
        </authorList>
    </citation>
    <scope>NUCLEOTIDE SEQUENCE [LARGE SCALE GENOMIC DNA]</scope>
    <source>
        <strain evidence="1 2">W12</strain>
    </source>
</reference>
<accession>A0AAD2JDR4</accession>
<name>A0AAD2JDR4_MESFO</name>
<proteinExistence type="predicted"/>
<dbReference type="Proteomes" id="UP000237990">
    <property type="component" value="Chromosome"/>
</dbReference>
<protein>
    <submittedName>
        <fullName evidence="1">Uncharacterized protein</fullName>
    </submittedName>
</protein>
<dbReference type="AlphaFoldDB" id="A0AAD2JDR4"/>
<evidence type="ECO:0000313" key="2">
    <source>
        <dbReference type="Proteomes" id="UP000237990"/>
    </source>
</evidence>
<evidence type="ECO:0000313" key="1">
    <source>
        <dbReference type="EMBL" id="AVN65721.1"/>
    </source>
</evidence>
<dbReference type="RefSeq" id="WP_023025679.1">
    <property type="nucleotide sequence ID" value="NZ_CP022432.1"/>
</dbReference>